<dbReference type="Proteomes" id="UP001634394">
    <property type="component" value="Unassembled WGS sequence"/>
</dbReference>
<keyword evidence="6" id="KW-1185">Reference proteome</keyword>
<dbReference type="EMBL" id="JBJQND010000005">
    <property type="protein sequence ID" value="KAL3876475.1"/>
    <property type="molecule type" value="Genomic_DNA"/>
</dbReference>
<evidence type="ECO:0000256" key="4">
    <source>
        <dbReference type="ARBA" id="ARBA00022839"/>
    </source>
</evidence>
<evidence type="ECO:0000256" key="3">
    <source>
        <dbReference type="ARBA" id="ARBA00022801"/>
    </source>
</evidence>
<keyword evidence="4" id="KW-0269">Exonuclease</keyword>
<dbReference type="GO" id="GO:0004527">
    <property type="term" value="F:exonuclease activity"/>
    <property type="evidence" value="ECO:0007669"/>
    <property type="project" value="UniProtKB-KW"/>
</dbReference>
<evidence type="ECO:0000313" key="6">
    <source>
        <dbReference type="Proteomes" id="UP001634394"/>
    </source>
</evidence>
<keyword evidence="3" id="KW-0378">Hydrolase</keyword>
<dbReference type="Gene3D" id="3.90.320.10">
    <property type="match status" value="1"/>
</dbReference>
<dbReference type="InterPro" id="IPR034720">
    <property type="entry name" value="Viral_alk_exo"/>
</dbReference>
<evidence type="ECO:0000256" key="2">
    <source>
        <dbReference type="ARBA" id="ARBA00022759"/>
    </source>
</evidence>
<evidence type="ECO:0000256" key="1">
    <source>
        <dbReference type="ARBA" id="ARBA00022722"/>
    </source>
</evidence>
<gene>
    <name evidence="5" type="ORF">ACJMK2_034318</name>
</gene>
<dbReference type="Pfam" id="PF01771">
    <property type="entry name" value="Viral_alk_exo"/>
    <property type="match status" value="1"/>
</dbReference>
<organism evidence="5 6">
    <name type="scientific">Sinanodonta woodiana</name>
    <name type="common">Chinese pond mussel</name>
    <name type="synonym">Anodonta woodiana</name>
    <dbReference type="NCBI Taxonomy" id="1069815"/>
    <lineage>
        <taxon>Eukaryota</taxon>
        <taxon>Metazoa</taxon>
        <taxon>Spiralia</taxon>
        <taxon>Lophotrochozoa</taxon>
        <taxon>Mollusca</taxon>
        <taxon>Bivalvia</taxon>
        <taxon>Autobranchia</taxon>
        <taxon>Heteroconchia</taxon>
        <taxon>Palaeoheterodonta</taxon>
        <taxon>Unionida</taxon>
        <taxon>Unionoidea</taxon>
        <taxon>Unionidae</taxon>
        <taxon>Unioninae</taxon>
        <taxon>Sinanodonta</taxon>
    </lineage>
</organism>
<dbReference type="PANTHER" id="PTHR47526:SF4">
    <property type="entry name" value="SWIM-TYPE DOMAIN-CONTAINING PROTEIN"/>
    <property type="match status" value="1"/>
</dbReference>
<evidence type="ECO:0000313" key="5">
    <source>
        <dbReference type="EMBL" id="KAL3876475.1"/>
    </source>
</evidence>
<dbReference type="InterPro" id="IPR011604">
    <property type="entry name" value="PDDEXK-like_dom_sf"/>
</dbReference>
<keyword evidence="1" id="KW-0540">Nuclease</keyword>
<dbReference type="PANTHER" id="PTHR47526">
    <property type="entry name" value="ATP-DEPENDENT DNA HELICASE"/>
    <property type="match status" value="1"/>
</dbReference>
<protein>
    <submittedName>
        <fullName evidence="5">Uncharacterized protein</fullName>
    </submittedName>
</protein>
<keyword evidence="2" id="KW-0255">Endonuclease</keyword>
<reference evidence="5 6" key="1">
    <citation type="submission" date="2024-11" db="EMBL/GenBank/DDBJ databases">
        <title>Chromosome-level genome assembly of the freshwater bivalve Anodonta woodiana.</title>
        <authorList>
            <person name="Chen X."/>
        </authorList>
    </citation>
    <scope>NUCLEOTIDE SEQUENCE [LARGE SCALE GENOMIC DNA]</scope>
    <source>
        <strain evidence="5">MN2024</strain>
        <tissue evidence="5">Gills</tissue>
    </source>
</reference>
<dbReference type="GO" id="GO:0004519">
    <property type="term" value="F:endonuclease activity"/>
    <property type="evidence" value="ECO:0007669"/>
    <property type="project" value="UniProtKB-KW"/>
</dbReference>
<accession>A0ABD3WVC6</accession>
<proteinExistence type="predicted"/>
<dbReference type="AlphaFoldDB" id="A0ABD3WVC6"/>
<sequence length="228" mass="25460">MLPSNADLSSPYKRLSEMHLASAVKKRKMMSTSEKDVVQSSCVKISNNIFPQTKQEEALFFQDLAGMIPNAAVLSLLDQFSDNFVAKSLSAEWPVNLGALYDSQISATEFSYDQMLDKCKVVDISITNNQALFVEQETRNQSKSVFWHKSRVGRITASHFHSSCHTNVSKPSVCLLKTICCGDRTKQAFSCAAKDGQEKGEDSKKGVFKTYGNDAHELQSYTVWSDFE</sequence>
<comment type="caution">
    <text evidence="5">The sequence shown here is derived from an EMBL/GenBank/DDBJ whole genome shotgun (WGS) entry which is preliminary data.</text>
</comment>
<name>A0ABD3WVC6_SINWO</name>